<feature type="compositionally biased region" description="Polar residues" evidence="2">
    <location>
        <begin position="185"/>
        <end position="195"/>
    </location>
</feature>
<protein>
    <submittedName>
        <fullName evidence="3">Uncharacterized protein</fullName>
    </submittedName>
</protein>
<feature type="region of interest" description="Disordered" evidence="2">
    <location>
        <begin position="1061"/>
        <end position="1324"/>
    </location>
</feature>
<feature type="region of interest" description="Disordered" evidence="2">
    <location>
        <begin position="174"/>
        <end position="231"/>
    </location>
</feature>
<feature type="compositionally biased region" description="Basic and acidic residues" evidence="2">
    <location>
        <begin position="746"/>
        <end position="769"/>
    </location>
</feature>
<feature type="compositionally biased region" description="Basic and acidic residues" evidence="2">
    <location>
        <begin position="1025"/>
        <end position="1036"/>
    </location>
</feature>
<feature type="region of interest" description="Disordered" evidence="2">
    <location>
        <begin position="883"/>
        <end position="975"/>
    </location>
</feature>
<reference evidence="3 4" key="1">
    <citation type="journal article" date="2022" name="bioRxiv">
        <title>Genomics of Preaxostyla Flagellates Illuminates Evolutionary Transitions and the Path Towards Mitochondrial Loss.</title>
        <authorList>
            <person name="Novak L.V.F."/>
            <person name="Treitli S.C."/>
            <person name="Pyrih J."/>
            <person name="Halakuc P."/>
            <person name="Pipaliya S.V."/>
            <person name="Vacek V."/>
            <person name="Brzon O."/>
            <person name="Soukal P."/>
            <person name="Eme L."/>
            <person name="Dacks J.B."/>
            <person name="Karnkowska A."/>
            <person name="Elias M."/>
            <person name="Hampl V."/>
        </authorList>
    </citation>
    <scope>NUCLEOTIDE SEQUENCE [LARGE SCALE GENOMIC DNA]</scope>
    <source>
        <strain evidence="3">NAU3</strain>
        <tissue evidence="3">Gut</tissue>
    </source>
</reference>
<evidence type="ECO:0000313" key="4">
    <source>
        <dbReference type="Proteomes" id="UP001281761"/>
    </source>
</evidence>
<feature type="compositionally biased region" description="Low complexity" evidence="2">
    <location>
        <begin position="795"/>
        <end position="809"/>
    </location>
</feature>
<gene>
    <name evidence="3" type="ORF">BLNAU_6611</name>
</gene>
<feature type="compositionally biased region" description="Polar residues" evidence="2">
    <location>
        <begin position="203"/>
        <end position="213"/>
    </location>
</feature>
<feature type="compositionally biased region" description="Low complexity" evidence="2">
    <location>
        <begin position="888"/>
        <end position="909"/>
    </location>
</feature>
<feature type="region of interest" description="Disordered" evidence="2">
    <location>
        <begin position="744"/>
        <end position="809"/>
    </location>
</feature>
<keyword evidence="1" id="KW-0175">Coiled coil</keyword>
<keyword evidence="4" id="KW-1185">Reference proteome</keyword>
<feature type="coiled-coil region" evidence="1">
    <location>
        <begin position="1365"/>
        <end position="1466"/>
    </location>
</feature>
<proteinExistence type="predicted"/>
<sequence length="1467" mass="167194">MSLLHISTIGSRFVSSSWSSLKIGVQIDKNEGLLGSTSYSQHSPFQNFSTRTHTFYLQSHHFSSLRLSCSIRRLSKRNHELSHSTVFPSKGALLDPSLDEILSQGKDHQIRIQNQSSSAARGWTDISPDLLADLQDGKAVGIYIHLYKPKYVQPTESTRNISTQFLSFLEEPVRPQNIPRDDGYNQFTRLSGSSDTRGRAGSDSRTLTTFGTEKSSKSGNSRLSSTPLSVASESGKTQRFGVIFIQLRLTSNLPKPSPSLHPLLTPKVAQSPHHAAFGDTPDAPLSATGNSRSSDPSTRSSLAVTLLFAESAPFASHLQFPSFPSTSLQPALDAPSSFFIPSVTPLAQSFSRISSLKPSLFSNPRSVLQRTVGVLPSDCWCTTTLISDENVESTISRSKHTSVDLQTNCSLSFLLDTLNFTIDDNSSDKAKFLLLTLHSPESSPLGAEIVFSCLLNISAVFQTLSRHFLVVAVDPVTSVRLYLSLASRKWFGLALESRAEIEHHKRNSKLLPRVRAESPPSIHHIQPVVIDAPRFTPSPQPIPSLVGGMPVKPRSHSPALASAAGEGGGEFREVEGVGVGRSRQGTDQDEGEQKLNRAPNQALLFQPTLTPQPSLLPRTLLTFEVRVPFMSDSLPFSPLSNHPSLPLAVNGIPTLIVGHVTSNEPQFWKKMELEWSGGIAARKKEKREDERKTDENGQEQNGVSDEVWKEWKRRKLDTLRINPSLPFVPINAGHFVHLGVMQAAEQTERRGKEERKMGEHAKEGGEDHSNLIPNEIEIPHSTEDSPSHSALATPQSTRTQHSPHHSSSPVLVSLPITSSFSASLPFSALHSLAVKVCEASNVAVFGLVGSGGVKMVGDVLINPRLALNPNSALVFEAFSFPLRPSRQPRPTHSTPSSLSHRSLPPLSTPALHRTTHNSTKTAFGSDEQLSRLDSPSSSLNDRSGLDATSVTTPQPASSQSSVVGMQRELGESESRMKLCGMTSIELKPILMEQVRKETAVSKSFRDVRLNGVGRDVWDEEEGREETEGRTGEKEGGNTEVGFDVNVFVWNKLSLSELVNAGKKSERGEGGRRENRAEEMRLRRQKEREREKEKQAQRRKEEEERLERKRQLVLEEKRREEERRKEEEERRMEEKARMEEERRLRREEEEYEKLRKEEERRRKRELDAARRKREMEEQQEQDRMRKKEEEERRLRREEEMRRMRDEEAQRRKEEEEKREMERQMGLEERKLEEERRKEEEARRREQKARDDEERRRRRMEERRKREDEKKRRKEQDEDTSTKLDARQEHSKYLAEKTAKIKLSSQHPKQEKGENDEEEERKRQEAQLYQTLLEQTTLLMGRTKQQREAIAKMESSLVEKPEDLELIERIRRDNKKLEREVEKEETKVQRVRERAVDMSKEVDFGGKAKKTKKKKGEEVLRILYEMEDEQTRIEREMAEKERLWEEEKRRMEREAEALMLEGRKTRKRE</sequence>
<feature type="compositionally biased region" description="Basic and acidic residues" evidence="2">
    <location>
        <begin position="777"/>
        <end position="786"/>
    </location>
</feature>
<dbReference type="Proteomes" id="UP001281761">
    <property type="component" value="Unassembled WGS sequence"/>
</dbReference>
<evidence type="ECO:0000256" key="1">
    <source>
        <dbReference type="SAM" id="Coils"/>
    </source>
</evidence>
<organism evidence="3 4">
    <name type="scientific">Blattamonas nauphoetae</name>
    <dbReference type="NCBI Taxonomy" id="2049346"/>
    <lineage>
        <taxon>Eukaryota</taxon>
        <taxon>Metamonada</taxon>
        <taxon>Preaxostyla</taxon>
        <taxon>Oxymonadida</taxon>
        <taxon>Blattamonas</taxon>
    </lineage>
</organism>
<feature type="compositionally biased region" description="Basic and acidic residues" evidence="2">
    <location>
        <begin position="686"/>
        <end position="695"/>
    </location>
</feature>
<comment type="caution">
    <text evidence="3">The sequence shown here is derived from an EMBL/GenBank/DDBJ whole genome shotgun (WGS) entry which is preliminary data.</text>
</comment>
<dbReference type="EMBL" id="JARBJD010000038">
    <property type="protein sequence ID" value="KAK2958341.1"/>
    <property type="molecule type" value="Genomic_DNA"/>
</dbReference>
<feature type="compositionally biased region" description="Polar residues" evidence="2">
    <location>
        <begin position="931"/>
        <end position="963"/>
    </location>
</feature>
<feature type="region of interest" description="Disordered" evidence="2">
    <location>
        <begin position="1016"/>
        <end position="1038"/>
    </location>
</feature>
<name>A0ABQ9Y3N0_9EUKA</name>
<feature type="region of interest" description="Disordered" evidence="2">
    <location>
        <begin position="270"/>
        <end position="297"/>
    </location>
</feature>
<feature type="compositionally biased region" description="Basic and acidic residues" evidence="2">
    <location>
        <begin position="1062"/>
        <end position="1297"/>
    </location>
</feature>
<evidence type="ECO:0000313" key="3">
    <source>
        <dbReference type="EMBL" id="KAK2958341.1"/>
    </source>
</evidence>
<evidence type="ECO:0000256" key="2">
    <source>
        <dbReference type="SAM" id="MobiDB-lite"/>
    </source>
</evidence>
<feature type="region of interest" description="Disordered" evidence="2">
    <location>
        <begin position="681"/>
        <end position="703"/>
    </location>
</feature>
<accession>A0ABQ9Y3N0</accession>